<dbReference type="GO" id="GO:0016787">
    <property type="term" value="F:hydrolase activity"/>
    <property type="evidence" value="ECO:0007669"/>
    <property type="project" value="UniProtKB-KW"/>
</dbReference>
<evidence type="ECO:0000259" key="4">
    <source>
        <dbReference type="PROSITE" id="PS51206"/>
    </source>
</evidence>
<dbReference type="InterPro" id="IPR051620">
    <property type="entry name" value="ORF904-like_C"/>
</dbReference>
<feature type="domain" description="SF3 helicase" evidence="4">
    <location>
        <begin position="288"/>
        <end position="443"/>
    </location>
</feature>
<evidence type="ECO:0000256" key="1">
    <source>
        <dbReference type="ARBA" id="ARBA00022741"/>
    </source>
</evidence>
<dbReference type="Pfam" id="PF19263">
    <property type="entry name" value="DUF5906"/>
    <property type="match status" value="1"/>
</dbReference>
<dbReference type="InterPro" id="IPR036390">
    <property type="entry name" value="WH_DNA-bd_sf"/>
</dbReference>
<evidence type="ECO:0000256" key="3">
    <source>
        <dbReference type="ARBA" id="ARBA00022840"/>
    </source>
</evidence>
<dbReference type="Gene3D" id="1.10.10.10">
    <property type="entry name" value="Winged helix-like DNA-binding domain superfamily/Winged helix DNA-binding domain"/>
    <property type="match status" value="1"/>
</dbReference>
<dbReference type="AlphaFoldDB" id="A0AAN3KPL9"/>
<protein>
    <submittedName>
        <fullName evidence="5">DNA primase</fullName>
    </submittedName>
</protein>
<dbReference type="PROSITE" id="PS51206">
    <property type="entry name" value="SF3_HELICASE_1"/>
    <property type="match status" value="1"/>
</dbReference>
<evidence type="ECO:0000256" key="2">
    <source>
        <dbReference type="ARBA" id="ARBA00022801"/>
    </source>
</evidence>
<keyword evidence="3" id="KW-0067">ATP-binding</keyword>
<dbReference type="InterPro" id="IPR014015">
    <property type="entry name" value="Helicase_SF3_DNA-vir"/>
</dbReference>
<dbReference type="InterPro" id="IPR036388">
    <property type="entry name" value="WH-like_DNA-bd_sf"/>
</dbReference>
<dbReference type="PANTHER" id="PTHR35372:SF2">
    <property type="entry name" value="SF3 HELICASE DOMAIN-CONTAINING PROTEIN"/>
    <property type="match status" value="1"/>
</dbReference>
<dbReference type="InterPro" id="IPR014818">
    <property type="entry name" value="Phage/plasmid_primase_P4_C"/>
</dbReference>
<comment type="caution">
    <text evidence="5">The sequence shown here is derived from an EMBL/GenBank/DDBJ whole genome shotgun (WGS) entry which is preliminary data.</text>
</comment>
<evidence type="ECO:0000313" key="5">
    <source>
        <dbReference type="EMBL" id="EFG2159257.1"/>
    </source>
</evidence>
<dbReference type="SMART" id="SM00885">
    <property type="entry name" value="D5_N"/>
    <property type="match status" value="1"/>
</dbReference>
<dbReference type="GO" id="GO:0005524">
    <property type="term" value="F:ATP binding"/>
    <property type="evidence" value="ECO:0007669"/>
    <property type="project" value="UniProtKB-KW"/>
</dbReference>
<gene>
    <name evidence="5" type="ORF">BRV02_000273</name>
</gene>
<proteinExistence type="predicted"/>
<dbReference type="SUPFAM" id="SSF46785">
    <property type="entry name" value="Winged helix' DNA-binding domain"/>
    <property type="match status" value="1"/>
</dbReference>
<dbReference type="InterPro" id="IPR027417">
    <property type="entry name" value="P-loop_NTPase"/>
</dbReference>
<dbReference type="SUPFAM" id="SSF52540">
    <property type="entry name" value="P-loop containing nucleoside triphosphate hydrolases"/>
    <property type="match status" value="1"/>
</dbReference>
<name>A0AAN3KPL9_ECOLX</name>
<dbReference type="PANTHER" id="PTHR35372">
    <property type="entry name" value="ATP BINDING PROTEIN-RELATED"/>
    <property type="match status" value="1"/>
</dbReference>
<dbReference type="Proteomes" id="UP000534332">
    <property type="component" value="Unassembled WGS sequence"/>
</dbReference>
<sequence length="584" mass="64786">MKLAPNVKQQPRGIKHKETEVIIFAGSDAWSHAKQWQEHDARMAGDNEPPVWLGEQQLSELDKLQIVPEGRKSVRIFRAGYLAPVMIKAIGQKLAAAGVQDANFYPDGMHGQKVENWREYLASERQNLSDGLVIELPVKQKAQLSQMADSERAQLLAGRFDGVCVHPESEIVHVWRGGVWCPVSTMELSREMVAIYSEHRATFSKRVINNAVEALKVIAEPMGEPSGDLLPFANGALDLKTGEFSPHTPENWITTHNGIEYTPPAPGENIRDNAPNFHKWLEHAAGKDPRKMMRICAALYMIMANRYDWQMFIEATGDGGSGKSTFTHIASLLAGKQNTVSAEMTSLDDAGGRAQVVGSRLIVLADQPKYTGEGTGIKKITGGDPVEINPKYEKRFTAVIRAVVLATNNNPMIFTERAGGVARRRVIFRFDNIVSEAEKDRVLPEKIAAEIPVIIRRLLANFTDSEKARALLLEQRDGDEALAIKQQTDPVIEFCQFLNFLEEARGLMMGGGGDSVKYTTRNSLYRVYLAFMAYAGRSKPLNVAEFSKAMKPAAKVYGHEYITRKVKGVTQTNAITTDDCDAFL</sequence>
<evidence type="ECO:0000313" key="6">
    <source>
        <dbReference type="Proteomes" id="UP000534332"/>
    </source>
</evidence>
<dbReference type="Gene3D" id="3.40.50.300">
    <property type="entry name" value="P-loop containing nucleotide triphosphate hydrolases"/>
    <property type="match status" value="1"/>
</dbReference>
<keyword evidence="1" id="KW-0547">Nucleotide-binding</keyword>
<dbReference type="InterPro" id="IPR045455">
    <property type="entry name" value="NrS-1_pol-like_helicase"/>
</dbReference>
<accession>A0AAN3KPL9</accession>
<keyword evidence="2" id="KW-0378">Hydrolase</keyword>
<dbReference type="EMBL" id="AASSGK010000001">
    <property type="protein sequence ID" value="EFG2159257.1"/>
    <property type="molecule type" value="Genomic_DNA"/>
</dbReference>
<organism evidence="5 6">
    <name type="scientific">Escherichia coli</name>
    <dbReference type="NCBI Taxonomy" id="562"/>
    <lineage>
        <taxon>Bacteria</taxon>
        <taxon>Pseudomonadati</taxon>
        <taxon>Pseudomonadota</taxon>
        <taxon>Gammaproteobacteria</taxon>
        <taxon>Enterobacterales</taxon>
        <taxon>Enterobacteriaceae</taxon>
        <taxon>Escherichia</taxon>
    </lineage>
</organism>
<reference evidence="5 6" key="1">
    <citation type="submission" date="2020-02" db="EMBL/GenBank/DDBJ databases">
        <authorList>
            <person name="Ashton P.M."/>
            <person name="Dallman T."/>
            <person name="Nair S."/>
            <person name="De Pinna E."/>
            <person name="Peters T."/>
            <person name="Grant K."/>
        </authorList>
    </citation>
    <scope>NUCLEOTIDE SEQUENCE [LARGE SCALE GENOMIC DNA]</scope>
    <source>
        <strain evidence="5 6">188143</strain>
    </source>
</reference>
<dbReference type="Pfam" id="PF08706">
    <property type="entry name" value="D5_N"/>
    <property type="match status" value="1"/>
</dbReference>